<dbReference type="PANTHER" id="PTHR47235:SF1">
    <property type="entry name" value="BLR6548 PROTEIN"/>
    <property type="match status" value="1"/>
</dbReference>
<proteinExistence type="inferred from homology"/>
<dbReference type="SUPFAM" id="SSF53822">
    <property type="entry name" value="Periplasmic binding protein-like I"/>
    <property type="match status" value="1"/>
</dbReference>
<dbReference type="PANTHER" id="PTHR47235">
    <property type="entry name" value="BLR6548 PROTEIN"/>
    <property type="match status" value="1"/>
</dbReference>
<name>A0A6I4MFA3_9ACTN</name>
<comment type="similarity">
    <text evidence="1">Belongs to the leucine-binding protein family.</text>
</comment>
<feature type="chain" id="PRO_5026145800" evidence="3">
    <location>
        <begin position="24"/>
        <end position="442"/>
    </location>
</feature>
<gene>
    <name evidence="5" type="ORF">F8568_021500</name>
</gene>
<dbReference type="AlphaFoldDB" id="A0A6I4MFA3"/>
<evidence type="ECO:0000256" key="2">
    <source>
        <dbReference type="ARBA" id="ARBA00022729"/>
    </source>
</evidence>
<accession>A0A6I4MFA3</accession>
<dbReference type="Gene3D" id="3.40.50.2300">
    <property type="match status" value="2"/>
</dbReference>
<evidence type="ECO:0000256" key="3">
    <source>
        <dbReference type="SAM" id="SignalP"/>
    </source>
</evidence>
<evidence type="ECO:0000259" key="4">
    <source>
        <dbReference type="Pfam" id="PF13458"/>
    </source>
</evidence>
<keyword evidence="2 3" id="KW-0732">Signal</keyword>
<dbReference type="InterPro" id="IPR028081">
    <property type="entry name" value="Leu-bd"/>
</dbReference>
<dbReference type="EMBL" id="WBMS02000016">
    <property type="protein sequence ID" value="MWA02904.1"/>
    <property type="molecule type" value="Genomic_DNA"/>
</dbReference>
<comment type="caution">
    <text evidence="5">The sequence shown here is derived from an EMBL/GenBank/DDBJ whole genome shotgun (WGS) entry which is preliminary data.</text>
</comment>
<protein>
    <submittedName>
        <fullName evidence="5">ABC transporter substrate-binding protein</fullName>
    </submittedName>
</protein>
<organism evidence="5 6">
    <name type="scientific">Actinomadura physcomitrii</name>
    <dbReference type="NCBI Taxonomy" id="2650748"/>
    <lineage>
        <taxon>Bacteria</taxon>
        <taxon>Bacillati</taxon>
        <taxon>Actinomycetota</taxon>
        <taxon>Actinomycetes</taxon>
        <taxon>Streptosporangiales</taxon>
        <taxon>Thermomonosporaceae</taxon>
        <taxon>Actinomadura</taxon>
    </lineage>
</organism>
<evidence type="ECO:0000313" key="6">
    <source>
        <dbReference type="Proteomes" id="UP000462055"/>
    </source>
</evidence>
<dbReference type="Proteomes" id="UP000462055">
    <property type="component" value="Unassembled WGS sequence"/>
</dbReference>
<feature type="domain" description="Leucine-binding protein" evidence="4">
    <location>
        <begin position="68"/>
        <end position="296"/>
    </location>
</feature>
<sequence length="442" mass="46412">MNRIPKACAGLATSLMLVIGAGACSSSVAKSSSGGRMTGTVEVGTGVKADLDKCPSTWNQTGGITKDSITLGISAPRSGPLAGVGGLADGVKAWFDHVNATDPVDGKKVEVEIRDDAYDPARTKTNVQDMIASGKIFSFFYVIGTANNIAAQPLMSQACIPQIVGGTGSLDLVGHPDKDPWIQGGLLPYATEADIWCQDIVARKGKGASVSYLAMDNDFGDAYAKKLQECASQGDIKLVSQQRHAPTAPSITNQITTMAASKADVAILGTTSAFCGQGLSGIAASSWHPQVYVSTTCGQVGATFSPIDPDGKGTHVALNRKDPADAKWADDPTVKETIKVLKDENLSIVGTPPDGVLLGRYIEYAMRTAAKMDGGLNRVNLLKVMWHSDFQNPQSLPGIRFQTDGVKDPLIFDSVQIGTYVPPAAGEKVGHYDIAKTVVKGR</sequence>
<evidence type="ECO:0000256" key="1">
    <source>
        <dbReference type="ARBA" id="ARBA00010062"/>
    </source>
</evidence>
<keyword evidence="6" id="KW-1185">Reference proteome</keyword>
<evidence type="ECO:0000313" key="5">
    <source>
        <dbReference type="EMBL" id="MWA02904.1"/>
    </source>
</evidence>
<dbReference type="PROSITE" id="PS51257">
    <property type="entry name" value="PROKAR_LIPOPROTEIN"/>
    <property type="match status" value="1"/>
</dbReference>
<dbReference type="InterPro" id="IPR028082">
    <property type="entry name" value="Peripla_BP_I"/>
</dbReference>
<reference evidence="5" key="1">
    <citation type="submission" date="2019-12" db="EMBL/GenBank/DDBJ databases">
        <title>Actinomadura physcomitrii sp. nov., a novel actinomycete isolated from moss [Physcomitrium sphaericum (Ludw) Fuernr].</title>
        <authorList>
            <person name="Zhuang X."/>
        </authorList>
    </citation>
    <scope>NUCLEOTIDE SEQUENCE [LARGE SCALE GENOMIC DNA]</scope>
    <source>
        <strain evidence="5">LD22</strain>
    </source>
</reference>
<dbReference type="RefSeq" id="WP_151595518.1">
    <property type="nucleotide sequence ID" value="NZ_WBMS02000016.1"/>
</dbReference>
<dbReference type="Pfam" id="PF13458">
    <property type="entry name" value="Peripla_BP_6"/>
    <property type="match status" value="1"/>
</dbReference>
<feature type="signal peptide" evidence="3">
    <location>
        <begin position="1"/>
        <end position="23"/>
    </location>
</feature>